<gene>
    <name evidence="3" type="ORF">CBM2594_B50159</name>
</gene>
<dbReference type="Pfam" id="PF01882">
    <property type="entry name" value="DUF58"/>
    <property type="match status" value="1"/>
</dbReference>
<evidence type="ECO:0000259" key="2">
    <source>
        <dbReference type="Pfam" id="PF01882"/>
    </source>
</evidence>
<evidence type="ECO:0000313" key="3">
    <source>
        <dbReference type="EMBL" id="SPC22918.1"/>
    </source>
</evidence>
<dbReference type="RefSeq" id="WP_025581692.1">
    <property type="nucleotide sequence ID" value="NZ_LT976872.1"/>
</dbReference>
<evidence type="ECO:0000256" key="1">
    <source>
        <dbReference type="SAM" id="MobiDB-lite"/>
    </source>
</evidence>
<dbReference type="PANTHER" id="PTHR33608">
    <property type="entry name" value="BLL2464 PROTEIN"/>
    <property type="match status" value="1"/>
</dbReference>
<feature type="domain" description="DUF58" evidence="2">
    <location>
        <begin position="81"/>
        <end position="298"/>
    </location>
</feature>
<dbReference type="AlphaFoldDB" id="A0A7Z7NP48"/>
<sequence>MFGLRRTKRRDGPESAPGVAPGVASGIASGGGPGVALAGLGASQTDALLRRLEWTVVRRLDGLLQGDYRTLFRGFGLDLADLREYHPGDDVRHIDWNVTARLQTPHVREYQEDREVAAWFLLDLSGSIDFGSGSVRKRDLLSDFTAVMALLLTRYGNRVGAVLYGGAANVDATVVPARAGRRQLLHLLHRMRATPAASPGDTRLRDLLERARAVARRRSVVFVVSDFISAPGWQTSLGMLARRHEVVAVRLVDPLETALPDLGLVVLQDAETGEQLFVDTHDPSFRKRFAAAAEAREAELRQAFARAGVACLTLSTYARLDLALLSFARQRRRQQGSARAAGIAGGAA</sequence>
<dbReference type="SUPFAM" id="SSF53300">
    <property type="entry name" value="vWA-like"/>
    <property type="match status" value="1"/>
</dbReference>
<proteinExistence type="predicted"/>
<dbReference type="InterPro" id="IPR002881">
    <property type="entry name" value="DUF58"/>
</dbReference>
<feature type="region of interest" description="Disordered" evidence="1">
    <location>
        <begin position="1"/>
        <end position="25"/>
    </location>
</feature>
<dbReference type="Proteomes" id="UP000257139">
    <property type="component" value="Chromosome CBM2594_b"/>
</dbReference>
<protein>
    <recommendedName>
        <fullName evidence="2">DUF58 domain-containing protein</fullName>
    </recommendedName>
</protein>
<organism evidence="3 4">
    <name type="scientific">Cupriavidus taiwanensis</name>
    <dbReference type="NCBI Taxonomy" id="164546"/>
    <lineage>
        <taxon>Bacteria</taxon>
        <taxon>Pseudomonadati</taxon>
        <taxon>Pseudomonadota</taxon>
        <taxon>Betaproteobacteria</taxon>
        <taxon>Burkholderiales</taxon>
        <taxon>Burkholderiaceae</taxon>
        <taxon>Cupriavidus</taxon>
    </lineage>
</organism>
<dbReference type="InterPro" id="IPR036465">
    <property type="entry name" value="vWFA_dom_sf"/>
</dbReference>
<accession>A0A7Z7NP48</accession>
<dbReference type="EMBL" id="LT978514">
    <property type="protein sequence ID" value="SPC22918.1"/>
    <property type="molecule type" value="Genomic_DNA"/>
</dbReference>
<name>A0A7Z7NP48_9BURK</name>
<dbReference type="PANTHER" id="PTHR33608:SF6">
    <property type="entry name" value="BLL2464 PROTEIN"/>
    <property type="match status" value="1"/>
</dbReference>
<reference evidence="3 4" key="1">
    <citation type="submission" date="2018-01" db="EMBL/GenBank/DDBJ databases">
        <authorList>
            <person name="Clerissi C."/>
        </authorList>
    </citation>
    <scope>NUCLEOTIDE SEQUENCE [LARGE SCALE GENOMIC DNA]</scope>
    <source>
        <strain evidence="3">Cupriavidus taiwanensis STM 6021</strain>
    </source>
</reference>
<evidence type="ECO:0000313" key="4">
    <source>
        <dbReference type="Proteomes" id="UP000257139"/>
    </source>
</evidence>
<dbReference type="Gene3D" id="3.40.50.410">
    <property type="entry name" value="von Willebrand factor, type A domain"/>
    <property type="match status" value="1"/>
</dbReference>